<evidence type="ECO:0000313" key="2">
    <source>
        <dbReference type="Proteomes" id="UP001236663"/>
    </source>
</evidence>
<organism evidence="1 2">
    <name type="scientific">Cyclobacterium jeungdonense</name>
    <dbReference type="NCBI Taxonomy" id="708087"/>
    <lineage>
        <taxon>Bacteria</taxon>
        <taxon>Pseudomonadati</taxon>
        <taxon>Bacteroidota</taxon>
        <taxon>Cytophagia</taxon>
        <taxon>Cytophagales</taxon>
        <taxon>Cyclobacteriaceae</taxon>
        <taxon>Cyclobacterium</taxon>
    </lineage>
</organism>
<dbReference type="Proteomes" id="UP001236663">
    <property type="component" value="Unassembled WGS sequence"/>
</dbReference>
<proteinExistence type="predicted"/>
<reference evidence="2" key="1">
    <citation type="journal article" date="2019" name="Int. J. Syst. Evol. Microbiol.">
        <title>The Global Catalogue of Microorganisms (GCM) 10K type strain sequencing project: providing services to taxonomists for standard genome sequencing and annotation.</title>
        <authorList>
            <consortium name="The Broad Institute Genomics Platform"/>
            <consortium name="The Broad Institute Genome Sequencing Center for Infectious Disease"/>
            <person name="Wu L."/>
            <person name="Ma J."/>
        </authorList>
    </citation>
    <scope>NUCLEOTIDE SEQUENCE [LARGE SCALE GENOMIC DNA]</scope>
    <source>
        <strain evidence="2">CECT 7706</strain>
    </source>
</reference>
<dbReference type="EMBL" id="JAUFQS010000003">
    <property type="protein sequence ID" value="MDN3686617.1"/>
    <property type="molecule type" value="Genomic_DNA"/>
</dbReference>
<keyword evidence="2" id="KW-1185">Reference proteome</keyword>
<evidence type="ECO:0000313" key="1">
    <source>
        <dbReference type="EMBL" id="MDN3686617.1"/>
    </source>
</evidence>
<dbReference type="RefSeq" id="WP_163384768.1">
    <property type="nucleotide sequence ID" value="NZ_JAUFQS010000003.1"/>
</dbReference>
<protein>
    <recommendedName>
        <fullName evidence="3">NodB homology domain-containing protein</fullName>
    </recommendedName>
</protein>
<gene>
    <name evidence="1" type="ORF">QWZ15_02140</name>
</gene>
<dbReference type="InterPro" id="IPR011330">
    <property type="entry name" value="Glyco_hydro/deAcase_b/a-brl"/>
</dbReference>
<accession>A0ABT8C3F6</accession>
<dbReference type="SUPFAM" id="SSF88713">
    <property type="entry name" value="Glycoside hydrolase/deacetylase"/>
    <property type="match status" value="1"/>
</dbReference>
<name>A0ABT8C3F6_9BACT</name>
<sequence>MMKNNEHSVSHLILTLDYELYGDGSGSVFETMIEPTREYLKVCKNHGIKTTIFFEVMEYLRMKEAWISGNAMGYERDPVTAIEDQLRQAYLEGHDIQLHIHPHWVNASFKNGRWYPDNRYWKLTRVPLSPDENFRISLEDLLAKGKKGIEELIRKVDPTYQCTIFRAGGFSITPSEEIVKVLLKLGFVADSSVIPGAFIDNEYYRYDFRHLSRDRPYWMVKSAVEKPEDGEDGLIELPIFSQSMTRFKKYDRQRIRIALKNKRSNLDKIKDKVEGRSSVLGKIKFFLEKEHLTWDFCLFSKGKLQRYLKDARRIAAKGHNDFHPFVLIGHSKEFIHSETFEAFLRANKGSLSFLTLKEAVYRIKNESKTEKTV</sequence>
<comment type="caution">
    <text evidence="1">The sequence shown here is derived from an EMBL/GenBank/DDBJ whole genome shotgun (WGS) entry which is preliminary data.</text>
</comment>
<dbReference type="Gene3D" id="3.20.20.370">
    <property type="entry name" value="Glycoside hydrolase/deacetylase"/>
    <property type="match status" value="1"/>
</dbReference>
<evidence type="ECO:0008006" key="3">
    <source>
        <dbReference type="Google" id="ProtNLM"/>
    </source>
</evidence>